<name>A0ABS7CP07_9BACT</name>
<feature type="compositionally biased region" description="Polar residues" evidence="1">
    <location>
        <begin position="427"/>
        <end position="438"/>
    </location>
</feature>
<comment type="caution">
    <text evidence="4">The sequence shown here is derived from an EMBL/GenBank/DDBJ whole genome shotgun (WGS) entry which is preliminary data.</text>
</comment>
<evidence type="ECO:0000259" key="3">
    <source>
        <dbReference type="PROSITE" id="PS51782"/>
    </source>
</evidence>
<feature type="region of interest" description="Disordered" evidence="1">
    <location>
        <begin position="476"/>
        <end position="690"/>
    </location>
</feature>
<evidence type="ECO:0000256" key="2">
    <source>
        <dbReference type="SAM" id="SignalP"/>
    </source>
</evidence>
<evidence type="ECO:0000256" key="1">
    <source>
        <dbReference type="SAM" id="MobiDB-lite"/>
    </source>
</evidence>
<dbReference type="InterPro" id="IPR036779">
    <property type="entry name" value="LysM_dom_sf"/>
</dbReference>
<dbReference type="SUPFAM" id="SSF54106">
    <property type="entry name" value="LysM domain"/>
    <property type="match status" value="4"/>
</dbReference>
<evidence type="ECO:0000313" key="4">
    <source>
        <dbReference type="EMBL" id="MBW7465570.1"/>
    </source>
</evidence>
<dbReference type="Gene3D" id="1.10.530.10">
    <property type="match status" value="1"/>
</dbReference>
<dbReference type="EMBL" id="JAHYXK010000001">
    <property type="protein sequence ID" value="MBW7465570.1"/>
    <property type="molecule type" value="Genomic_DNA"/>
</dbReference>
<dbReference type="Gene3D" id="3.10.350.10">
    <property type="entry name" value="LysM domain"/>
    <property type="match status" value="3"/>
</dbReference>
<feature type="domain" description="LysM" evidence="3">
    <location>
        <begin position="694"/>
        <end position="737"/>
    </location>
</feature>
<feature type="compositionally biased region" description="Low complexity" evidence="1">
    <location>
        <begin position="816"/>
        <end position="828"/>
    </location>
</feature>
<protein>
    <submittedName>
        <fullName evidence="4">LysM peptidoglycan-binding domain-containing protein</fullName>
    </submittedName>
</protein>
<dbReference type="Proteomes" id="UP000813018">
    <property type="component" value="Unassembled WGS sequence"/>
</dbReference>
<feature type="chain" id="PRO_5046229712" evidence="2">
    <location>
        <begin position="20"/>
        <end position="883"/>
    </location>
</feature>
<sequence>MRKQLPLLVLLLLPFLAWAQTVTVPKNVYFADVQLRISDGAQQEIQKKVDALHRNQTYFKIKVDLANAYFPIIERVFKEEGVPDDFKYLALQESGLIGDAVSTSNAVGYWQFKKEAASDFNLRMDNVVDERRHIIEASRGAALYFKRSNKNYDNWFTSLLSYYLGYTGVQTYSKPADKGSKKLDVTEKSHPYVITFLAHKIAYDNFVGREKPVVSLRELRATPGQSLTDIALSTKTDYAELEKYNKWLLGNKIPSDKDYYVIVPVRNNETGLVASANVPAAKEEKPVAKSTPSAAPQQTAAAATVVKRNGLNALIARPNDTKDKLALQAGISTRKFLKYNDLHNFDEIVAGSAYYIEQKKTIADAEYHVVQPGENMQLISQHYGIRLNYLRYKNRMAKNEVPVPGRVLWLQKRRPSTTPVEVKEANAKQNVASSTVPSYNRPEGTTIKETPVAKAKDETPKENVFKRFINSFKKDKKETVPVEEKATVAQSTPATTPAPAKEAEPVVAEQAPETTVTEKTEVVEATPQPKGALYPSSKDKLVIKPKTENPAATKTEAKAEMKPEPKQETKAPVKSEPKQETKADVKPAEKPVIAQKEETEKIEAEEVESVLYQAPEKEEATTTQEEIITAKPASTKVSTPVQEPTKTAPATTPVKAEPAKEKTGEDYKKAREEDGWPSGGTNSNETATPAAKSAKHVVAKGESLYAISKQYNVTVAELTAWNKLSTTALQLGQELIVAEPLGSTTEVVTEEQEVQETAATVVDLHTVMAGETLYQISKRYNVTVDQLRTWNNLADNNLKLGQELRVAAPEEEGKEAAPTAKPATQEKASATATGESIYHTAVTGESMYQISRKYGVTIKDVMEWNKKSDFNVKPGEQLLIKKK</sequence>
<feature type="compositionally biased region" description="Low complexity" evidence="1">
    <location>
        <begin position="621"/>
        <end position="631"/>
    </location>
</feature>
<dbReference type="SUPFAM" id="SSF53955">
    <property type="entry name" value="Lysozyme-like"/>
    <property type="match status" value="1"/>
</dbReference>
<feature type="compositionally biased region" description="Basic and acidic residues" evidence="1">
    <location>
        <begin position="476"/>
        <end position="486"/>
    </location>
</feature>
<feature type="compositionally biased region" description="Low complexity" evidence="1">
    <location>
        <begin position="487"/>
        <end position="515"/>
    </location>
</feature>
<feature type="compositionally biased region" description="Basic and acidic residues" evidence="1">
    <location>
        <begin position="555"/>
        <end position="604"/>
    </location>
</feature>
<feature type="domain" description="LysM" evidence="3">
    <location>
        <begin position="837"/>
        <end position="880"/>
    </location>
</feature>
<feature type="domain" description="LysM" evidence="3">
    <location>
        <begin position="763"/>
        <end position="806"/>
    </location>
</feature>
<dbReference type="CDD" id="cd00118">
    <property type="entry name" value="LysM"/>
    <property type="match status" value="4"/>
</dbReference>
<dbReference type="InterPro" id="IPR023346">
    <property type="entry name" value="Lysozyme-like_dom_sf"/>
</dbReference>
<proteinExistence type="predicted"/>
<dbReference type="CDD" id="cd16894">
    <property type="entry name" value="MltD-like"/>
    <property type="match status" value="1"/>
</dbReference>
<dbReference type="PROSITE" id="PS51782">
    <property type="entry name" value="LYSM"/>
    <property type="match status" value="5"/>
</dbReference>
<reference evidence="4 5" key="1">
    <citation type="journal article" date="2016" name="Int. J. Syst. Evol. Microbiol.">
        <title>Pontibacter aydingkolensis sp. nov., isolated from soil of a salt lake.</title>
        <authorList>
            <person name="Osman G."/>
            <person name="Zhang T."/>
            <person name="Lou K."/>
            <person name="Gao Y."/>
            <person name="Chang W."/>
            <person name="Lin Q."/>
            <person name="Yang H.M."/>
            <person name="Huo X.D."/>
            <person name="Wang N."/>
        </authorList>
    </citation>
    <scope>NUCLEOTIDE SEQUENCE [LARGE SCALE GENOMIC DNA]</scope>
    <source>
        <strain evidence="4 5">KACC 19255</strain>
    </source>
</reference>
<dbReference type="Pfam" id="PF01464">
    <property type="entry name" value="SLT"/>
    <property type="match status" value="1"/>
</dbReference>
<keyword evidence="2" id="KW-0732">Signal</keyword>
<feature type="compositionally biased region" description="Basic and acidic residues" evidence="1">
    <location>
        <begin position="537"/>
        <end position="547"/>
    </location>
</feature>
<feature type="region of interest" description="Disordered" evidence="1">
    <location>
        <begin position="809"/>
        <end position="832"/>
    </location>
</feature>
<dbReference type="PANTHER" id="PTHR33734:SF22">
    <property type="entry name" value="MEMBRANE-BOUND LYTIC MUREIN TRANSGLYCOSYLASE D"/>
    <property type="match status" value="1"/>
</dbReference>
<feature type="signal peptide" evidence="2">
    <location>
        <begin position="1"/>
        <end position="19"/>
    </location>
</feature>
<feature type="domain" description="LysM" evidence="3">
    <location>
        <begin position="366"/>
        <end position="410"/>
    </location>
</feature>
<organism evidence="4 5">
    <name type="scientific">Pontibacter aydingkolensis</name>
    <dbReference type="NCBI Taxonomy" id="1911536"/>
    <lineage>
        <taxon>Bacteria</taxon>
        <taxon>Pseudomonadati</taxon>
        <taxon>Bacteroidota</taxon>
        <taxon>Cytophagia</taxon>
        <taxon>Cytophagales</taxon>
        <taxon>Hymenobacteraceae</taxon>
        <taxon>Pontibacter</taxon>
    </lineage>
</organism>
<dbReference type="SMART" id="SM00257">
    <property type="entry name" value="LysM"/>
    <property type="match status" value="6"/>
</dbReference>
<dbReference type="InterPro" id="IPR018392">
    <property type="entry name" value="LysM"/>
</dbReference>
<keyword evidence="5" id="KW-1185">Reference proteome</keyword>
<dbReference type="Pfam" id="PF01476">
    <property type="entry name" value="LysM"/>
    <property type="match status" value="4"/>
</dbReference>
<dbReference type="InterPro" id="IPR008258">
    <property type="entry name" value="Transglycosylase_SLT_dom_1"/>
</dbReference>
<feature type="region of interest" description="Disordered" evidence="1">
    <location>
        <begin position="426"/>
        <end position="445"/>
    </location>
</feature>
<dbReference type="RefSeq" id="WP_219875461.1">
    <property type="nucleotide sequence ID" value="NZ_JAHYXK010000001.1"/>
</dbReference>
<feature type="compositionally biased region" description="Basic and acidic residues" evidence="1">
    <location>
        <begin position="657"/>
        <end position="674"/>
    </location>
</feature>
<dbReference type="PANTHER" id="PTHR33734">
    <property type="entry name" value="LYSM DOMAIN-CONTAINING GPI-ANCHORED PROTEIN 2"/>
    <property type="match status" value="1"/>
</dbReference>
<gene>
    <name evidence="4" type="ORF">K0O23_00695</name>
</gene>
<feature type="compositionally biased region" description="Low complexity" evidence="1">
    <location>
        <begin position="643"/>
        <end position="656"/>
    </location>
</feature>
<evidence type="ECO:0000313" key="5">
    <source>
        <dbReference type="Proteomes" id="UP000813018"/>
    </source>
</evidence>
<feature type="domain" description="LysM" evidence="3">
    <location>
        <begin position="312"/>
        <end position="356"/>
    </location>
</feature>
<accession>A0ABS7CP07</accession>